<keyword evidence="4 7" id="KW-0812">Transmembrane</keyword>
<feature type="non-terminal residue" evidence="8">
    <location>
        <position position="154"/>
    </location>
</feature>
<keyword evidence="3" id="KW-1003">Cell membrane</keyword>
<proteinExistence type="inferred from homology"/>
<evidence type="ECO:0000256" key="1">
    <source>
        <dbReference type="ARBA" id="ARBA00004651"/>
    </source>
</evidence>
<dbReference type="EMBL" id="BART01012240">
    <property type="protein sequence ID" value="GAG78601.1"/>
    <property type="molecule type" value="Genomic_DNA"/>
</dbReference>
<feature type="transmembrane region" description="Helical" evidence="7">
    <location>
        <begin position="58"/>
        <end position="76"/>
    </location>
</feature>
<comment type="caution">
    <text evidence="8">The sequence shown here is derived from an EMBL/GenBank/DDBJ whole genome shotgun (WGS) entry which is preliminary data.</text>
</comment>
<evidence type="ECO:0000313" key="8">
    <source>
        <dbReference type="EMBL" id="GAG78601.1"/>
    </source>
</evidence>
<gene>
    <name evidence="8" type="ORF">S01H4_25661</name>
</gene>
<sequence length="154" mass="17934">MDKTDPICGMKGTIEAHGHYFCSESCREKYKRQNNILHEKSCPSCSSVKPKKWYKERLFIIGIIVVALVVAGYFLPFLRPFFDAFMDYLGLIWWAVLLGFIVGGIIDYFIPREYIEKYLSRHRKRTILYAIIFGFLMTACSHGILAIAMELYKK</sequence>
<accession>X1C2J0</accession>
<protein>
    <recommendedName>
        <fullName evidence="9">TRASH domain-containing protein</fullName>
    </recommendedName>
</protein>
<evidence type="ECO:0000256" key="3">
    <source>
        <dbReference type="ARBA" id="ARBA00022475"/>
    </source>
</evidence>
<comment type="similarity">
    <text evidence="2">Belongs to the UPF0718 family.</text>
</comment>
<evidence type="ECO:0000256" key="7">
    <source>
        <dbReference type="SAM" id="Phobius"/>
    </source>
</evidence>
<evidence type="ECO:0000256" key="5">
    <source>
        <dbReference type="ARBA" id="ARBA00022989"/>
    </source>
</evidence>
<reference evidence="8" key="1">
    <citation type="journal article" date="2014" name="Front. Microbiol.">
        <title>High frequency of phylogenetically diverse reductive dehalogenase-homologous genes in deep subseafloor sedimentary metagenomes.</title>
        <authorList>
            <person name="Kawai M."/>
            <person name="Futagami T."/>
            <person name="Toyoda A."/>
            <person name="Takaki Y."/>
            <person name="Nishi S."/>
            <person name="Hori S."/>
            <person name="Arai W."/>
            <person name="Tsubouchi T."/>
            <person name="Morono Y."/>
            <person name="Uchiyama I."/>
            <person name="Ito T."/>
            <person name="Fujiyama A."/>
            <person name="Inagaki F."/>
            <person name="Takami H."/>
        </authorList>
    </citation>
    <scope>NUCLEOTIDE SEQUENCE</scope>
    <source>
        <strain evidence="8">Expedition CK06-06</strain>
    </source>
</reference>
<dbReference type="InterPro" id="IPR005524">
    <property type="entry name" value="DUF318"/>
</dbReference>
<dbReference type="Pfam" id="PF03773">
    <property type="entry name" value="ArsP_1"/>
    <property type="match status" value="1"/>
</dbReference>
<keyword evidence="6 7" id="KW-0472">Membrane</keyword>
<comment type="subcellular location">
    <subcellularLocation>
        <location evidence="1">Cell membrane</location>
        <topology evidence="1">Multi-pass membrane protein</topology>
    </subcellularLocation>
</comment>
<name>X1C2J0_9ZZZZ</name>
<dbReference type="AlphaFoldDB" id="X1C2J0"/>
<evidence type="ECO:0000256" key="2">
    <source>
        <dbReference type="ARBA" id="ARBA00006386"/>
    </source>
</evidence>
<feature type="transmembrane region" description="Helical" evidence="7">
    <location>
        <begin position="127"/>
        <end position="149"/>
    </location>
</feature>
<evidence type="ECO:0000256" key="4">
    <source>
        <dbReference type="ARBA" id="ARBA00022692"/>
    </source>
</evidence>
<evidence type="ECO:0008006" key="9">
    <source>
        <dbReference type="Google" id="ProtNLM"/>
    </source>
</evidence>
<feature type="transmembrane region" description="Helical" evidence="7">
    <location>
        <begin position="88"/>
        <end position="106"/>
    </location>
</feature>
<organism evidence="8">
    <name type="scientific">marine sediment metagenome</name>
    <dbReference type="NCBI Taxonomy" id="412755"/>
    <lineage>
        <taxon>unclassified sequences</taxon>
        <taxon>metagenomes</taxon>
        <taxon>ecological metagenomes</taxon>
    </lineage>
</organism>
<dbReference type="GO" id="GO:0005886">
    <property type="term" value="C:plasma membrane"/>
    <property type="evidence" value="ECO:0007669"/>
    <property type="project" value="UniProtKB-SubCell"/>
</dbReference>
<keyword evidence="5 7" id="KW-1133">Transmembrane helix</keyword>
<evidence type="ECO:0000256" key="6">
    <source>
        <dbReference type="ARBA" id="ARBA00023136"/>
    </source>
</evidence>